<evidence type="ECO:0000313" key="5">
    <source>
        <dbReference type="Proteomes" id="UP000677265"/>
    </source>
</evidence>
<dbReference type="GO" id="GO:0008237">
    <property type="term" value="F:metallopeptidase activity"/>
    <property type="evidence" value="ECO:0007669"/>
    <property type="project" value="UniProtKB-KW"/>
</dbReference>
<feature type="transmembrane region" description="Helical" evidence="1">
    <location>
        <begin position="52"/>
        <end position="73"/>
    </location>
</feature>
<dbReference type="RefSeq" id="WP_213140089.1">
    <property type="nucleotide sequence ID" value="NZ_JAGYPE020000010.1"/>
</dbReference>
<dbReference type="Pfam" id="PF02517">
    <property type="entry name" value="Rce1-like"/>
    <property type="match status" value="1"/>
</dbReference>
<feature type="transmembrane region" description="Helical" evidence="1">
    <location>
        <begin position="79"/>
        <end position="103"/>
    </location>
</feature>
<feature type="domain" description="CAAX prenyl protease 2/Lysostaphin resistance protein A-like" evidence="2">
    <location>
        <begin position="151"/>
        <end position="239"/>
    </location>
</feature>
<keyword evidence="1" id="KW-1133">Transmembrane helix</keyword>
<dbReference type="EMBL" id="JAGYPE020000010">
    <property type="protein sequence ID" value="MCH6265449.1"/>
    <property type="molecule type" value="Genomic_DNA"/>
</dbReference>
<dbReference type="AlphaFoldDB" id="A0A942SUF9"/>
<feature type="transmembrane region" description="Helical" evidence="1">
    <location>
        <begin position="29"/>
        <end position="45"/>
    </location>
</feature>
<feature type="transmembrane region" description="Helical" evidence="1">
    <location>
        <begin position="202"/>
        <end position="223"/>
    </location>
</feature>
<gene>
    <name evidence="4" type="ORF">KHB02_007885</name>
    <name evidence="3" type="ORF">KHB02_01530</name>
</gene>
<feature type="transmembrane region" description="Helical" evidence="1">
    <location>
        <begin position="124"/>
        <end position="142"/>
    </location>
</feature>
<evidence type="ECO:0000313" key="4">
    <source>
        <dbReference type="EMBL" id="MCH6265449.1"/>
    </source>
</evidence>
<proteinExistence type="predicted"/>
<keyword evidence="5" id="KW-1185">Reference proteome</keyword>
<evidence type="ECO:0000313" key="3">
    <source>
        <dbReference type="EMBL" id="MBS4180061.1"/>
    </source>
</evidence>
<keyword evidence="3" id="KW-0482">Metalloprotease</keyword>
<dbReference type="EMBL" id="JAGYPE010000001">
    <property type="protein sequence ID" value="MBS4180061.1"/>
    <property type="molecule type" value="Genomic_DNA"/>
</dbReference>
<keyword evidence="1" id="KW-0472">Membrane</keyword>
<dbReference type="InterPro" id="IPR003675">
    <property type="entry name" value="Rce1/LyrA-like_dom"/>
</dbReference>
<keyword evidence="3" id="KW-0645">Protease</keyword>
<feature type="transmembrane region" description="Helical" evidence="1">
    <location>
        <begin position="230"/>
        <end position="252"/>
    </location>
</feature>
<keyword evidence="1" id="KW-0812">Transmembrane</keyword>
<name>A0A942SUF9_9BACI</name>
<dbReference type="Proteomes" id="UP000677265">
    <property type="component" value="Unassembled WGS sequence"/>
</dbReference>
<keyword evidence="3" id="KW-0378">Hydrolase</keyword>
<feature type="transmembrane region" description="Helical" evidence="1">
    <location>
        <begin position="148"/>
        <end position="166"/>
    </location>
</feature>
<protein>
    <submittedName>
        <fullName evidence="3">CPBP family intramembrane metalloprotease</fullName>
    </submittedName>
</protein>
<comment type="caution">
    <text evidence="3">The sequence shown here is derived from an EMBL/GenBank/DDBJ whole genome shotgun (WGS) entry which is preliminary data.</text>
</comment>
<evidence type="ECO:0000256" key="1">
    <source>
        <dbReference type="SAM" id="Phobius"/>
    </source>
</evidence>
<reference evidence="3" key="1">
    <citation type="submission" date="2021-05" db="EMBL/GenBank/DDBJ databases">
        <title>Novel Bacillus species.</title>
        <authorList>
            <person name="Liu G."/>
        </authorList>
    </citation>
    <scope>NUCLEOTIDE SEQUENCE</scope>
    <source>
        <strain evidence="3 5">FJAT-50051</strain>
    </source>
</reference>
<sequence length="254" mass="29121">MVLQKNVIGIILGFIFMIMTFLYTRGIFTPFFACMIVLLLFIAFLKEESRVFTWVLITFFLGNLMVGYASQFLERFRLSAFSFVMFNQLLLLIPIFMIHYVLINFKRKMSIYFGRPSISSSAQVFYIILSIIILLSFSTLLYMNKMPVNGQSFLYILLFSITYAVLQEVLWRGLLLPHFRLTAGNKIGVIMTSIAFGFNTSLFSQTFTLTILFILIGFLFAIITVKTKSIYPSIFIHASIIALLLISGLMVLPI</sequence>
<organism evidence="3">
    <name type="scientific">Neobacillus citreus</name>
    <dbReference type="NCBI Taxonomy" id="2833578"/>
    <lineage>
        <taxon>Bacteria</taxon>
        <taxon>Bacillati</taxon>
        <taxon>Bacillota</taxon>
        <taxon>Bacilli</taxon>
        <taxon>Bacillales</taxon>
        <taxon>Bacillaceae</taxon>
        <taxon>Neobacillus</taxon>
    </lineage>
</organism>
<dbReference type="GO" id="GO:0004175">
    <property type="term" value="F:endopeptidase activity"/>
    <property type="evidence" value="ECO:0007669"/>
    <property type="project" value="UniProtKB-ARBA"/>
</dbReference>
<feature type="transmembrane region" description="Helical" evidence="1">
    <location>
        <begin position="7"/>
        <end position="23"/>
    </location>
</feature>
<accession>A0A942SUF9</accession>
<dbReference type="GO" id="GO:0080120">
    <property type="term" value="P:CAAX-box protein maturation"/>
    <property type="evidence" value="ECO:0007669"/>
    <property type="project" value="UniProtKB-ARBA"/>
</dbReference>
<evidence type="ECO:0000259" key="2">
    <source>
        <dbReference type="Pfam" id="PF02517"/>
    </source>
</evidence>